<evidence type="ECO:0000259" key="7">
    <source>
        <dbReference type="Pfam" id="PF00441"/>
    </source>
</evidence>
<dbReference type="Pfam" id="PF02770">
    <property type="entry name" value="Acyl-CoA_dh_M"/>
    <property type="match status" value="1"/>
</dbReference>
<name>A0ABN1H4I8_9ACTN</name>
<evidence type="ECO:0000256" key="6">
    <source>
        <dbReference type="RuleBase" id="RU362125"/>
    </source>
</evidence>
<gene>
    <name evidence="10" type="ORF">GCM10009547_35600</name>
</gene>
<dbReference type="InterPro" id="IPR037069">
    <property type="entry name" value="AcylCoA_DH/ox_N_sf"/>
</dbReference>
<keyword evidence="4 6" id="KW-0274">FAD</keyword>
<dbReference type="InterPro" id="IPR046373">
    <property type="entry name" value="Acyl-CoA_Oxase/DH_mid-dom_sf"/>
</dbReference>
<dbReference type="Proteomes" id="UP001500957">
    <property type="component" value="Unassembled WGS sequence"/>
</dbReference>
<comment type="cofactor">
    <cofactor evidence="1 6">
        <name>FAD</name>
        <dbReference type="ChEBI" id="CHEBI:57692"/>
    </cofactor>
</comment>
<evidence type="ECO:0000313" key="10">
    <source>
        <dbReference type="EMBL" id="GAA0628819.1"/>
    </source>
</evidence>
<sequence length="385" mass="40851">MTTELVAATSANAEVDTLLLTEEQSYLATTIRELLAERSPETRVRDVMDSSEGIDRPLWRTMAQELGVAGLSVPEEFGGGGASFVEVAVLCEELGRSLAAVPLLSTAVLAQTLLLDSADEQAQARWLPDLCSGASIAGVALTEPDGAWHAADSTTQAVLSGGRWTLSGRKTYVVDGAAADVVFVVARTGDGLATFAVPGDAPGLTRTALPTMDQTRRLADLTFDSVPAELVGEPGAQERVAKLVDVAAVALAAESVGGADRVLEMAVEYAKVRVQFGRPIGSFQAIKHKCADMLLQVETARSAVAYARKCVEADERDRALAASTAKSRACDAFAFCAAENIQVHGGIGFTWEHPAHLYFKRARSSSVLFGDSYQHRERIGDLLNL</sequence>
<comment type="similarity">
    <text evidence="2 6">Belongs to the acyl-CoA dehydrogenase family.</text>
</comment>
<proteinExistence type="inferred from homology"/>
<dbReference type="Gene3D" id="1.20.140.10">
    <property type="entry name" value="Butyryl-CoA Dehydrogenase, subunit A, domain 3"/>
    <property type="match status" value="1"/>
</dbReference>
<evidence type="ECO:0000256" key="5">
    <source>
        <dbReference type="ARBA" id="ARBA00023002"/>
    </source>
</evidence>
<evidence type="ECO:0000256" key="2">
    <source>
        <dbReference type="ARBA" id="ARBA00009347"/>
    </source>
</evidence>
<keyword evidence="11" id="KW-1185">Reference proteome</keyword>
<feature type="domain" description="Acyl-CoA oxidase/dehydrogenase middle" evidence="8">
    <location>
        <begin position="139"/>
        <end position="226"/>
    </location>
</feature>
<protein>
    <submittedName>
        <fullName evidence="10">Acyl-CoA dehydrogenase family protein</fullName>
    </submittedName>
</protein>
<organism evidence="10 11">
    <name type="scientific">Sporichthya brevicatena</name>
    <dbReference type="NCBI Taxonomy" id="171442"/>
    <lineage>
        <taxon>Bacteria</taxon>
        <taxon>Bacillati</taxon>
        <taxon>Actinomycetota</taxon>
        <taxon>Actinomycetes</taxon>
        <taxon>Sporichthyales</taxon>
        <taxon>Sporichthyaceae</taxon>
        <taxon>Sporichthya</taxon>
    </lineage>
</organism>
<feature type="domain" description="Acyl-CoA dehydrogenase/oxidase C-terminal" evidence="7">
    <location>
        <begin position="244"/>
        <end position="380"/>
    </location>
</feature>
<feature type="domain" description="Acyl-CoA dehydrogenase/oxidase N-terminal" evidence="9">
    <location>
        <begin position="21"/>
        <end position="133"/>
    </location>
</feature>
<dbReference type="InterPro" id="IPR036250">
    <property type="entry name" value="AcylCo_DH-like_C"/>
</dbReference>
<dbReference type="Pfam" id="PF00441">
    <property type="entry name" value="Acyl-CoA_dh_1"/>
    <property type="match status" value="1"/>
</dbReference>
<dbReference type="PANTHER" id="PTHR43884:SF20">
    <property type="entry name" value="ACYL-COA DEHYDROGENASE FADE28"/>
    <property type="match status" value="1"/>
</dbReference>
<dbReference type="PANTHER" id="PTHR43884">
    <property type="entry name" value="ACYL-COA DEHYDROGENASE"/>
    <property type="match status" value="1"/>
</dbReference>
<dbReference type="SUPFAM" id="SSF47203">
    <property type="entry name" value="Acyl-CoA dehydrogenase C-terminal domain-like"/>
    <property type="match status" value="1"/>
</dbReference>
<reference evidence="10 11" key="1">
    <citation type="journal article" date="2019" name="Int. J. Syst. Evol. Microbiol.">
        <title>The Global Catalogue of Microorganisms (GCM) 10K type strain sequencing project: providing services to taxonomists for standard genome sequencing and annotation.</title>
        <authorList>
            <consortium name="The Broad Institute Genomics Platform"/>
            <consortium name="The Broad Institute Genome Sequencing Center for Infectious Disease"/>
            <person name="Wu L."/>
            <person name="Ma J."/>
        </authorList>
    </citation>
    <scope>NUCLEOTIDE SEQUENCE [LARGE SCALE GENOMIC DNA]</scope>
    <source>
        <strain evidence="10 11">JCM 10671</strain>
    </source>
</reference>
<dbReference type="SUPFAM" id="SSF56645">
    <property type="entry name" value="Acyl-CoA dehydrogenase NM domain-like"/>
    <property type="match status" value="1"/>
</dbReference>
<dbReference type="Gene3D" id="1.10.540.10">
    <property type="entry name" value="Acyl-CoA dehydrogenase/oxidase, N-terminal domain"/>
    <property type="match status" value="1"/>
</dbReference>
<dbReference type="InterPro" id="IPR013786">
    <property type="entry name" value="AcylCoA_DH/ox_N"/>
</dbReference>
<keyword evidence="5 6" id="KW-0560">Oxidoreductase</keyword>
<keyword evidence="3 6" id="KW-0285">Flavoprotein</keyword>
<dbReference type="InterPro" id="IPR006091">
    <property type="entry name" value="Acyl-CoA_Oxase/DH_mid-dom"/>
</dbReference>
<dbReference type="Gene3D" id="2.40.110.10">
    <property type="entry name" value="Butyryl-CoA Dehydrogenase, subunit A, domain 2"/>
    <property type="match status" value="1"/>
</dbReference>
<dbReference type="CDD" id="cd00567">
    <property type="entry name" value="ACAD"/>
    <property type="match status" value="1"/>
</dbReference>
<comment type="caution">
    <text evidence="10">The sequence shown here is derived from an EMBL/GenBank/DDBJ whole genome shotgun (WGS) entry which is preliminary data.</text>
</comment>
<evidence type="ECO:0000313" key="11">
    <source>
        <dbReference type="Proteomes" id="UP001500957"/>
    </source>
</evidence>
<dbReference type="Pfam" id="PF02771">
    <property type="entry name" value="Acyl-CoA_dh_N"/>
    <property type="match status" value="1"/>
</dbReference>
<accession>A0ABN1H4I8</accession>
<evidence type="ECO:0000259" key="9">
    <source>
        <dbReference type="Pfam" id="PF02771"/>
    </source>
</evidence>
<evidence type="ECO:0000256" key="1">
    <source>
        <dbReference type="ARBA" id="ARBA00001974"/>
    </source>
</evidence>
<dbReference type="InterPro" id="IPR009100">
    <property type="entry name" value="AcylCoA_DH/oxidase_NM_dom_sf"/>
</dbReference>
<dbReference type="RefSeq" id="WP_344607222.1">
    <property type="nucleotide sequence ID" value="NZ_BAAAHE010000034.1"/>
</dbReference>
<evidence type="ECO:0000259" key="8">
    <source>
        <dbReference type="Pfam" id="PF02770"/>
    </source>
</evidence>
<dbReference type="InterPro" id="IPR009075">
    <property type="entry name" value="AcylCo_DH/oxidase_C"/>
</dbReference>
<evidence type="ECO:0000256" key="3">
    <source>
        <dbReference type="ARBA" id="ARBA00022630"/>
    </source>
</evidence>
<evidence type="ECO:0000256" key="4">
    <source>
        <dbReference type="ARBA" id="ARBA00022827"/>
    </source>
</evidence>
<dbReference type="EMBL" id="BAAAHE010000034">
    <property type="protein sequence ID" value="GAA0628819.1"/>
    <property type="molecule type" value="Genomic_DNA"/>
</dbReference>